<evidence type="ECO:0000313" key="2">
    <source>
        <dbReference type="EnsemblMetazoa" id="CLYHEMP009952.1"/>
    </source>
</evidence>
<dbReference type="OrthoDB" id="5987048at2759"/>
<dbReference type="Proteomes" id="UP000594262">
    <property type="component" value="Unplaced"/>
</dbReference>
<sequence>PTRTRKFLATILQLMQLNDAELGWMTTHMGHTKDVHLGFYRQEDSTIELTKVAKVLCAVDQGVELKNKKIDDLLTENNVEESRTEDAEDNNIQQQREDPKKTKKTWKKWTKAETEALHKAFQHHVKSKVKPMQHEVLNALNRYPVLKERGVDKVKNKISKTIDILKKKSSD</sequence>
<accession>A0A7M5VC23</accession>
<name>A0A7M5VC23_9CNID</name>
<organism evidence="2 3">
    <name type="scientific">Clytia hemisphaerica</name>
    <dbReference type="NCBI Taxonomy" id="252671"/>
    <lineage>
        <taxon>Eukaryota</taxon>
        <taxon>Metazoa</taxon>
        <taxon>Cnidaria</taxon>
        <taxon>Hydrozoa</taxon>
        <taxon>Hydroidolina</taxon>
        <taxon>Leptothecata</taxon>
        <taxon>Obeliida</taxon>
        <taxon>Clytiidae</taxon>
        <taxon>Clytia</taxon>
    </lineage>
</organism>
<dbReference type="AlphaFoldDB" id="A0A7M5VC23"/>
<evidence type="ECO:0000313" key="3">
    <source>
        <dbReference type="Proteomes" id="UP000594262"/>
    </source>
</evidence>
<reference evidence="2" key="1">
    <citation type="submission" date="2021-01" db="UniProtKB">
        <authorList>
            <consortium name="EnsemblMetazoa"/>
        </authorList>
    </citation>
    <scope>IDENTIFICATION</scope>
</reference>
<dbReference type="PANTHER" id="PTHR33480">
    <property type="entry name" value="SET DOMAIN-CONTAINING PROTEIN-RELATED"/>
    <property type="match status" value="1"/>
</dbReference>
<dbReference type="PANTHER" id="PTHR33480:SF1">
    <property type="entry name" value="TYR RECOMBINASE DOMAIN-CONTAINING PROTEIN"/>
    <property type="match status" value="1"/>
</dbReference>
<dbReference type="EnsemblMetazoa" id="CLYHEMT009952.1">
    <property type="protein sequence ID" value="CLYHEMP009952.1"/>
    <property type="gene ID" value="CLYHEMG009952"/>
</dbReference>
<proteinExistence type="predicted"/>
<keyword evidence="3" id="KW-1185">Reference proteome</keyword>
<protein>
    <submittedName>
        <fullName evidence="2">Uncharacterized protein</fullName>
    </submittedName>
</protein>
<evidence type="ECO:0000256" key="1">
    <source>
        <dbReference type="SAM" id="MobiDB-lite"/>
    </source>
</evidence>
<feature type="region of interest" description="Disordered" evidence="1">
    <location>
        <begin position="74"/>
        <end position="105"/>
    </location>
</feature>